<dbReference type="KEGG" id="ldo:LDBPK_070310"/>
<dbReference type="EMBL" id="FR799594">
    <property type="protein sequence ID" value="CBZ31749.1"/>
    <property type="molecule type" value="Genomic_DNA"/>
</dbReference>
<dbReference type="VEuPathDB" id="TriTrypDB:LDHU3_07.0200"/>
<dbReference type="Pfam" id="PF05346">
    <property type="entry name" value="DUF747"/>
    <property type="match status" value="1"/>
</dbReference>
<evidence type="ECO:0000256" key="6">
    <source>
        <dbReference type="SAM" id="MobiDB-lite"/>
    </source>
</evidence>
<keyword evidence="4 7" id="KW-1133">Transmembrane helix</keyword>
<reference evidence="10 11" key="1">
    <citation type="journal article" date="2011" name="Genome Res.">
        <title>Whole genome sequencing of multiple Leishmania donovani clinical isolates provides insights into population structure and mechanisms of drug resistance.</title>
        <authorList>
            <person name="Downing T."/>
            <person name="Imamura H."/>
            <person name="Decuypere S."/>
            <person name="Clark T.G."/>
            <person name="Coombs G.H."/>
            <person name="Cotton J.A."/>
            <person name="Hilley J.D."/>
            <person name="de Doncker S."/>
            <person name="Maes I."/>
            <person name="Mottram J.C."/>
            <person name="Quail M.A."/>
            <person name="Rijal S."/>
            <person name="Sanders M."/>
            <person name="Schonian G."/>
            <person name="Stark O."/>
            <person name="Sundar S."/>
            <person name="Vanaerschot M."/>
            <person name="Hertz-Fowler C."/>
            <person name="Dujardin J.C."/>
            <person name="Berriman M."/>
        </authorList>
    </citation>
    <scope>NUCLEOTIDE SEQUENCE [LARGE SCALE GENOMIC DNA]</scope>
    <source>
        <strain evidence="10 11">BPK282A1</strain>
    </source>
</reference>
<dbReference type="InterPro" id="IPR008010">
    <property type="entry name" value="Tatp1"/>
</dbReference>
<evidence type="ECO:0000256" key="5">
    <source>
        <dbReference type="ARBA" id="ARBA00023136"/>
    </source>
</evidence>
<evidence type="ECO:0000313" key="12">
    <source>
        <dbReference type="Proteomes" id="UP000274082"/>
    </source>
</evidence>
<dbReference type="AlphaFoldDB" id="A0A3S7WPS5"/>
<dbReference type="OMA" id="HMHERFT"/>
<evidence type="ECO:0000313" key="11">
    <source>
        <dbReference type="Proteomes" id="UP000008980"/>
    </source>
</evidence>
<evidence type="ECO:0000313" key="9">
    <source>
        <dbReference type="EMBL" id="CAC5427533.1"/>
    </source>
</evidence>
<keyword evidence="3 7" id="KW-0812">Transmembrane</keyword>
<evidence type="ECO:0000256" key="1">
    <source>
        <dbReference type="ARBA" id="ARBA00004141"/>
    </source>
</evidence>
<sequence>MKWDWGVLRRQTLELMYGATAEQRHHQSQHRDQKQAYEAFMAMSASAAGEPHCSGGSAAPSAFPPAAGRRHRDHGYAAVRKHFQRIPDMFLDIEFYFAITGVGLFDHLVGLLLLPLKVLTQWRRCELRDIITLLVLTMTLGSYWVAGLATTQLYSYLYHAVRRTSFIKVVMIFSILDVADKILSSLSQDSLEVLYAAVEDEYAYRCSRRRQTKPAAADTPTKRAAFGSACAGRDDAGSASARQHTPPSRWLLAGSAIAACISTSCHSLSLLLHVVTLNVTINAEGNSLLALLVGNNLTELKSVVLKKSTPESLHSVCALDALERMQYVVFFFVMLLHHMHERFTDFAVADVFVILCVEVAIDFVKHLFVVRFNGIPPSMFRAYSQLALLDLSCEAVLWRLPSLEVVASGPGSGVATRMEEAAELLTPAFGFAPKNVKRNGFDAIAYAALLLWSCERVAGYLLWQAPLVCVLLVLILALLKLMLSSVVHGVCARFTLRTLVVSPPSWPPLPQPSAVSAPLDGGSCSESGASQRRSASLTSSLVCTWGVRMGVSPISTPRATPVGGSGHAHISAATSSSVKSKSSPAAVRTLVRLTPLLLALLKADRFDLQAGKAKRTY</sequence>
<evidence type="ECO:0000313" key="10">
    <source>
        <dbReference type="EMBL" id="CBZ31749.1"/>
    </source>
</evidence>
<protein>
    <submittedName>
        <fullName evidence="8">Eukaryotic membrane protein family, putative</fullName>
    </submittedName>
    <submittedName>
        <fullName evidence="9">Eukaryotic_membrane_protein_family_putative/Pfam: PF05346</fullName>
    </submittedName>
</protein>
<reference evidence="8 12" key="4">
    <citation type="journal article" date="2018" name="Sci. Rep.">
        <title>A complete Leishmania donovani reference genome identifies novel genetic variations associated with virulence.</title>
        <authorList>
            <person name="Lypaczewski P."/>
            <person name="Hoshizaki J."/>
            <person name="Zhang W.-W."/>
            <person name="McCall L.-I."/>
            <person name="Torcivia-Rodriguez J."/>
            <person name="Simonyan V."/>
            <person name="Kaur A."/>
            <person name="Dewar K."/>
            <person name="Matlashewski G."/>
        </authorList>
    </citation>
    <scope>NUCLEOTIDE SEQUENCE [LARGE SCALE GENOMIC DNA]</scope>
    <source>
        <strain evidence="8 12">LdCL</strain>
    </source>
</reference>
<dbReference type="VEuPathDB" id="TriTrypDB:LdCL_070006500"/>
<dbReference type="OrthoDB" id="29023at2759"/>
<evidence type="ECO:0000256" key="7">
    <source>
        <dbReference type="SAM" id="Phobius"/>
    </source>
</evidence>
<evidence type="ECO:0000256" key="4">
    <source>
        <dbReference type="ARBA" id="ARBA00022989"/>
    </source>
</evidence>
<keyword evidence="5 7" id="KW-0472">Membrane</keyword>
<feature type="region of interest" description="Disordered" evidence="6">
    <location>
        <begin position="512"/>
        <end position="532"/>
    </location>
</feature>
<evidence type="ECO:0000313" key="8">
    <source>
        <dbReference type="EMBL" id="AYU76183.1"/>
    </source>
</evidence>
<dbReference type="Proteomes" id="UP000601710">
    <property type="component" value="Chromosome 7"/>
</dbReference>
<dbReference type="PANTHER" id="PTHR13317">
    <property type="entry name" value="TRANSMEMBRANE ANTERIOR POSTERIOR TRANSFORMATION PROTEIN 1 HOMOLOG"/>
    <property type="match status" value="1"/>
</dbReference>
<evidence type="ECO:0000256" key="3">
    <source>
        <dbReference type="ARBA" id="ARBA00022692"/>
    </source>
</evidence>
<name>A0A3S7WPS5_LEIDO</name>
<proteinExistence type="inferred from homology"/>
<accession>E9B926</accession>
<feature type="transmembrane region" description="Helical" evidence="7">
    <location>
        <begin position="130"/>
        <end position="154"/>
    </location>
</feature>
<dbReference type="GO" id="GO:0005789">
    <property type="term" value="C:endoplasmic reticulum membrane"/>
    <property type="evidence" value="ECO:0007669"/>
    <property type="project" value="TreeGrafter"/>
</dbReference>
<comment type="similarity">
    <text evidence="2">Belongs to the TAPT1 family.</text>
</comment>
<gene>
    <name evidence="10" type="ORF">LDBPK_070310</name>
    <name evidence="8" type="ORF">LdCL_070006500</name>
    <name evidence="9" type="ORF">LDHU3_07.0200</name>
</gene>
<dbReference type="Proteomes" id="UP000008980">
    <property type="component" value="Chromosome 7"/>
</dbReference>
<feature type="transmembrane region" description="Helical" evidence="7">
    <location>
        <begin position="460"/>
        <end position="479"/>
    </location>
</feature>
<dbReference type="Proteomes" id="UP000274082">
    <property type="component" value="Chromosome 7"/>
</dbReference>
<reference evidence="11" key="3">
    <citation type="submission" date="2011-02" db="EMBL/GenBank/DDBJ databases">
        <title>Whole genome sequencing of Leishmania donovani clinical lines reveals dynamic variation related to drug resistance.</title>
        <authorList>
            <person name="Downing T."/>
            <person name="Imamura H."/>
            <person name="Sanders M."/>
            <person name="Decuypere S."/>
            <person name="Hertz-Fowler C."/>
            <person name="Clark T.G."/>
            <person name="Rijal S."/>
            <person name="Sundar S."/>
            <person name="Quail M.A."/>
            <person name="De Doncker S."/>
            <person name="Maes I."/>
            <person name="Vanaerschot M."/>
            <person name="Stark O."/>
            <person name="Schonian G."/>
            <person name="Dujardin J.C."/>
            <person name="Berriman M."/>
        </authorList>
    </citation>
    <scope>NUCLEOTIDE SEQUENCE [LARGE SCALE GENOMIC DNA]</scope>
    <source>
        <strain evidence="11">BPK282A1</strain>
    </source>
</reference>
<dbReference type="PANTHER" id="PTHR13317:SF4">
    <property type="entry name" value="TRANSMEMBRANE ANTERIOR POSTERIOR TRANSFORMATION PROTEIN 1 HOMOLOG"/>
    <property type="match status" value="1"/>
</dbReference>
<keyword evidence="12" id="KW-1185">Reference proteome</keyword>
<organism evidence="8 12">
    <name type="scientific">Leishmania donovani</name>
    <dbReference type="NCBI Taxonomy" id="5661"/>
    <lineage>
        <taxon>Eukaryota</taxon>
        <taxon>Discoba</taxon>
        <taxon>Euglenozoa</taxon>
        <taxon>Kinetoplastea</taxon>
        <taxon>Metakinetoplastina</taxon>
        <taxon>Trypanosomatida</taxon>
        <taxon>Trypanosomatidae</taxon>
        <taxon>Leishmaniinae</taxon>
        <taxon>Leishmania</taxon>
    </lineage>
</organism>
<dbReference type="RefSeq" id="XP_003858472.1">
    <property type="nucleotide sequence ID" value="XM_003858424.1"/>
</dbReference>
<reference evidence="10" key="2">
    <citation type="submission" date="2011-01" db="EMBL/GenBank/DDBJ databases">
        <authorList>
            <person name="Zhao B.P."/>
            <person name="Ren Z.A."/>
            <person name="Li C.D."/>
        </authorList>
    </citation>
    <scope>NUCLEOTIDE SEQUENCE</scope>
    <source>
        <strain evidence="10">BPK282A1</strain>
    </source>
</reference>
<dbReference type="EMBL" id="CP029506">
    <property type="protein sequence ID" value="AYU76183.1"/>
    <property type="molecule type" value="Genomic_DNA"/>
</dbReference>
<dbReference type="VEuPathDB" id="TriTrypDB:LdBPK_070310.1"/>
<feature type="transmembrane region" description="Helical" evidence="7">
    <location>
        <begin position="95"/>
        <end position="118"/>
    </location>
</feature>
<comment type="subcellular location">
    <subcellularLocation>
        <location evidence="1">Membrane</location>
        <topology evidence="1">Multi-pass membrane protein</topology>
    </subcellularLocation>
</comment>
<accession>A0A3S7WPS5</accession>
<evidence type="ECO:0000256" key="2">
    <source>
        <dbReference type="ARBA" id="ARBA00008803"/>
    </source>
</evidence>
<reference evidence="9" key="5">
    <citation type="submission" date="2020-06" db="EMBL/GenBank/DDBJ databases">
        <authorList>
            <person name="Camacho E."/>
            <person name="Gonzalez-de la Fuente S."/>
            <person name="Rastrojo A."/>
            <person name="Peiro-Pastor R."/>
            <person name="Solana JC."/>
            <person name="Tabera L."/>
            <person name="Gamarro F."/>
            <person name="Carrasco-Ramiro F."/>
            <person name="Requena JM."/>
            <person name="Aguado B."/>
        </authorList>
    </citation>
    <scope>NUCLEOTIDE SEQUENCE</scope>
</reference>
<dbReference type="EMBL" id="LR812627">
    <property type="protein sequence ID" value="CAC5427533.1"/>
    <property type="molecule type" value="Genomic_DNA"/>
</dbReference>
<dbReference type="GeneID" id="13391859"/>